<sequence>MNKLNSMIAVAFLAVTFMACKKNTEEPVLIAPPSDGSTLTLSGKTAESNYTNIVYVDFSADKQTSADRKSFNIGLTSDSKFRVVLNPSYQTTATATSKTDITSVTLADPGTSVNLNHDIMDPLTVSLVDYWDGNITKTAFAEVSATEAENKVYLLSYEGNKDKDKWFKIKVTRNGSGYKIQYARLNETVIKTLDVPKSADYNLVFVSLENNKIVQAEPAKSAWDISWSYSTFNSGLGSPYWVQDFVSINNLGSVSAAMVSKKDAYATFTEADLAGLTFLSVKDVIGTTWRTSPSQAGTGGAVKGDLCYIIKDATGNYYKLKFNSYISGDGGERGKPVIEYKLVKRDNVS</sequence>
<dbReference type="CDD" id="cd12105">
    <property type="entry name" value="HmuY"/>
    <property type="match status" value="1"/>
</dbReference>
<evidence type="ECO:0000313" key="2">
    <source>
        <dbReference type="Proteomes" id="UP000293925"/>
    </source>
</evidence>
<dbReference type="AlphaFoldDB" id="A0A4R0PTF9"/>
<evidence type="ECO:0000313" key="1">
    <source>
        <dbReference type="EMBL" id="TCD24812.1"/>
    </source>
</evidence>
<dbReference type="RefSeq" id="WP_131532245.1">
    <property type="nucleotide sequence ID" value="NZ_SJSO01000015.1"/>
</dbReference>
<evidence type="ECO:0008006" key="3">
    <source>
        <dbReference type="Google" id="ProtNLM"/>
    </source>
</evidence>
<name>A0A4R0PTF9_9SPHI</name>
<dbReference type="InterPro" id="IPR025921">
    <property type="entry name" value="HmuY"/>
</dbReference>
<dbReference type="Pfam" id="PF14064">
    <property type="entry name" value="HmuY"/>
    <property type="match status" value="1"/>
</dbReference>
<dbReference type="PROSITE" id="PS51257">
    <property type="entry name" value="PROKAR_LIPOPROTEIN"/>
    <property type="match status" value="1"/>
</dbReference>
<keyword evidence="2" id="KW-1185">Reference proteome</keyword>
<gene>
    <name evidence="1" type="ORF">EZ456_17155</name>
</gene>
<dbReference type="OrthoDB" id="1091850at2"/>
<accession>A0A4R0PTF9</accession>
<reference evidence="1 2" key="1">
    <citation type="submission" date="2019-02" db="EMBL/GenBank/DDBJ databases">
        <title>Pedobacter sp. RP-3-21 sp. nov., isolated from Arctic soil.</title>
        <authorList>
            <person name="Dahal R.H."/>
        </authorList>
    </citation>
    <scope>NUCLEOTIDE SEQUENCE [LARGE SCALE GENOMIC DNA]</scope>
    <source>
        <strain evidence="1 2">RP-3-21</strain>
    </source>
</reference>
<protein>
    <recommendedName>
        <fullName evidence="3">HmuY protein</fullName>
    </recommendedName>
</protein>
<organism evidence="1 2">
    <name type="scientific">Pedobacter psychrodurus</name>
    <dbReference type="NCBI Taxonomy" id="2530456"/>
    <lineage>
        <taxon>Bacteria</taxon>
        <taxon>Pseudomonadati</taxon>
        <taxon>Bacteroidota</taxon>
        <taxon>Sphingobacteriia</taxon>
        <taxon>Sphingobacteriales</taxon>
        <taxon>Sphingobacteriaceae</taxon>
        <taxon>Pedobacter</taxon>
    </lineage>
</organism>
<comment type="caution">
    <text evidence="1">The sequence shown here is derived from an EMBL/GenBank/DDBJ whole genome shotgun (WGS) entry which is preliminary data.</text>
</comment>
<dbReference type="Proteomes" id="UP000293925">
    <property type="component" value="Unassembled WGS sequence"/>
</dbReference>
<proteinExistence type="predicted"/>
<dbReference type="EMBL" id="SJSO01000015">
    <property type="protein sequence ID" value="TCD24812.1"/>
    <property type="molecule type" value="Genomic_DNA"/>
</dbReference>